<dbReference type="HOGENOM" id="CLU_018544_3_0_1"/>
<organism evidence="2 3">
    <name type="scientific">Collybiopsis luxurians FD-317 M1</name>
    <dbReference type="NCBI Taxonomy" id="944289"/>
    <lineage>
        <taxon>Eukaryota</taxon>
        <taxon>Fungi</taxon>
        <taxon>Dikarya</taxon>
        <taxon>Basidiomycota</taxon>
        <taxon>Agaricomycotina</taxon>
        <taxon>Agaricomycetes</taxon>
        <taxon>Agaricomycetidae</taxon>
        <taxon>Agaricales</taxon>
        <taxon>Marasmiineae</taxon>
        <taxon>Omphalotaceae</taxon>
        <taxon>Collybiopsis</taxon>
        <taxon>Collybiopsis luxurians</taxon>
    </lineage>
</organism>
<evidence type="ECO:0008006" key="4">
    <source>
        <dbReference type="Google" id="ProtNLM"/>
    </source>
</evidence>
<feature type="coiled-coil region" evidence="1">
    <location>
        <begin position="38"/>
        <end position="65"/>
    </location>
</feature>
<keyword evidence="3" id="KW-1185">Reference proteome</keyword>
<dbReference type="EMBL" id="KN834766">
    <property type="protein sequence ID" value="KIK62711.1"/>
    <property type="molecule type" value="Genomic_DNA"/>
</dbReference>
<evidence type="ECO:0000313" key="3">
    <source>
        <dbReference type="Proteomes" id="UP000053593"/>
    </source>
</evidence>
<proteinExistence type="predicted"/>
<feature type="non-terminal residue" evidence="2">
    <location>
        <position position="180"/>
    </location>
</feature>
<evidence type="ECO:0000256" key="1">
    <source>
        <dbReference type="SAM" id="Coils"/>
    </source>
</evidence>
<sequence length="180" mass="20388">MSEPFSSPFSHVLRTNYAASFTETQAIHTLLAAPSEELSRLAGEISRVRKTLEELTSRYDHLKTHVDAHLALISPLRRLPREIISEIFVQCLPTDRNPTRSLTEAPLLLTVLSKGLREIALSTPQLWNALHVFLPNTSFNSPIGIDELEPLIRRRKEGVEAWFQRSRCLPLSISVYLSGY</sequence>
<dbReference type="Proteomes" id="UP000053593">
    <property type="component" value="Unassembled WGS sequence"/>
</dbReference>
<dbReference type="OrthoDB" id="3365698at2759"/>
<dbReference type="AlphaFoldDB" id="A0A0D0C3K4"/>
<accession>A0A0D0C3K4</accession>
<gene>
    <name evidence="2" type="ORF">GYMLUDRAFT_164176</name>
</gene>
<reference evidence="2 3" key="1">
    <citation type="submission" date="2014-04" db="EMBL/GenBank/DDBJ databases">
        <title>Evolutionary Origins and Diversification of the Mycorrhizal Mutualists.</title>
        <authorList>
            <consortium name="DOE Joint Genome Institute"/>
            <consortium name="Mycorrhizal Genomics Consortium"/>
            <person name="Kohler A."/>
            <person name="Kuo A."/>
            <person name="Nagy L.G."/>
            <person name="Floudas D."/>
            <person name="Copeland A."/>
            <person name="Barry K.W."/>
            <person name="Cichocki N."/>
            <person name="Veneault-Fourrey C."/>
            <person name="LaButti K."/>
            <person name="Lindquist E.A."/>
            <person name="Lipzen A."/>
            <person name="Lundell T."/>
            <person name="Morin E."/>
            <person name="Murat C."/>
            <person name="Riley R."/>
            <person name="Ohm R."/>
            <person name="Sun H."/>
            <person name="Tunlid A."/>
            <person name="Henrissat B."/>
            <person name="Grigoriev I.V."/>
            <person name="Hibbett D.S."/>
            <person name="Martin F."/>
        </authorList>
    </citation>
    <scope>NUCLEOTIDE SEQUENCE [LARGE SCALE GENOMIC DNA]</scope>
    <source>
        <strain evidence="2 3">FD-317 M1</strain>
    </source>
</reference>
<keyword evidence="1" id="KW-0175">Coiled coil</keyword>
<evidence type="ECO:0000313" key="2">
    <source>
        <dbReference type="EMBL" id="KIK62711.1"/>
    </source>
</evidence>
<name>A0A0D0C3K4_9AGAR</name>
<protein>
    <recommendedName>
        <fullName evidence="4">F-box domain-containing protein</fullName>
    </recommendedName>
</protein>